<sequence length="30" mass="3478">MSKLCNLFFDAQTDVNTSRFEVLVHSFQTV</sequence>
<name>A0A0A9GFL5_ARUDO</name>
<protein>
    <submittedName>
        <fullName evidence="1">Uncharacterized protein</fullName>
    </submittedName>
</protein>
<accession>A0A0A9GFL5</accession>
<dbReference type="AlphaFoldDB" id="A0A0A9GFL5"/>
<dbReference type="EMBL" id="GBRH01174624">
    <property type="protein sequence ID" value="JAE23272.1"/>
    <property type="molecule type" value="Transcribed_RNA"/>
</dbReference>
<reference evidence="1" key="2">
    <citation type="journal article" date="2015" name="Data Brief">
        <title>Shoot transcriptome of the giant reed, Arundo donax.</title>
        <authorList>
            <person name="Barrero R.A."/>
            <person name="Guerrero F.D."/>
            <person name="Moolhuijzen P."/>
            <person name="Goolsby J.A."/>
            <person name="Tidwell J."/>
            <person name="Bellgard S.E."/>
            <person name="Bellgard M.I."/>
        </authorList>
    </citation>
    <scope>NUCLEOTIDE SEQUENCE</scope>
    <source>
        <tissue evidence="1">Shoot tissue taken approximately 20 cm above the soil surface</tissue>
    </source>
</reference>
<evidence type="ECO:0000313" key="1">
    <source>
        <dbReference type="EMBL" id="JAE23272.1"/>
    </source>
</evidence>
<proteinExistence type="predicted"/>
<reference evidence="1" key="1">
    <citation type="submission" date="2014-09" db="EMBL/GenBank/DDBJ databases">
        <authorList>
            <person name="Magalhaes I.L.F."/>
            <person name="Oliveira U."/>
            <person name="Santos F.R."/>
            <person name="Vidigal T.H.D.A."/>
            <person name="Brescovit A.D."/>
            <person name="Santos A.J."/>
        </authorList>
    </citation>
    <scope>NUCLEOTIDE SEQUENCE</scope>
    <source>
        <tissue evidence="1">Shoot tissue taken approximately 20 cm above the soil surface</tissue>
    </source>
</reference>
<organism evidence="1">
    <name type="scientific">Arundo donax</name>
    <name type="common">Giant reed</name>
    <name type="synonym">Donax arundinaceus</name>
    <dbReference type="NCBI Taxonomy" id="35708"/>
    <lineage>
        <taxon>Eukaryota</taxon>
        <taxon>Viridiplantae</taxon>
        <taxon>Streptophyta</taxon>
        <taxon>Embryophyta</taxon>
        <taxon>Tracheophyta</taxon>
        <taxon>Spermatophyta</taxon>
        <taxon>Magnoliopsida</taxon>
        <taxon>Liliopsida</taxon>
        <taxon>Poales</taxon>
        <taxon>Poaceae</taxon>
        <taxon>PACMAD clade</taxon>
        <taxon>Arundinoideae</taxon>
        <taxon>Arundineae</taxon>
        <taxon>Arundo</taxon>
    </lineage>
</organism>